<dbReference type="PROSITE" id="PS51257">
    <property type="entry name" value="PROKAR_LIPOPROTEIN"/>
    <property type="match status" value="1"/>
</dbReference>
<gene>
    <name evidence="1" type="ORF">EGT74_15375</name>
</gene>
<evidence type="ECO:0000313" key="2">
    <source>
        <dbReference type="Proteomes" id="UP000278351"/>
    </source>
</evidence>
<dbReference type="EMBL" id="RPDH01000002">
    <property type="protein sequence ID" value="RPE08428.1"/>
    <property type="molecule type" value="Genomic_DNA"/>
</dbReference>
<name>A0A3N4PLJ9_9BACT</name>
<accession>A0A3N4PLJ9</accession>
<dbReference type="Proteomes" id="UP000278351">
    <property type="component" value="Unassembled WGS sequence"/>
</dbReference>
<keyword evidence="2" id="KW-1185">Reference proteome</keyword>
<evidence type="ECO:0000313" key="1">
    <source>
        <dbReference type="EMBL" id="RPE08428.1"/>
    </source>
</evidence>
<sequence length="111" mass="12617">MACRFLSLFSLLLGGCAISCREYGDTIFRHKHCDFIITEKFRSEGRYINLAGVSAANRSDTFMEIGYYDLYDSAMIGDRLVKDSGKTEVILIRVDSFKIAFQYTCDGKLIE</sequence>
<comment type="caution">
    <text evidence="1">The sequence shown here is derived from an EMBL/GenBank/DDBJ whole genome shotgun (WGS) entry which is preliminary data.</text>
</comment>
<reference evidence="1 2" key="1">
    <citation type="submission" date="2018-11" db="EMBL/GenBank/DDBJ databases">
        <title>Chitinophaga lutea sp.nov., isolate from arsenic contaminated soil.</title>
        <authorList>
            <person name="Zong Y."/>
        </authorList>
    </citation>
    <scope>NUCLEOTIDE SEQUENCE [LARGE SCALE GENOMIC DNA]</scope>
    <source>
        <strain evidence="1 2">ZY74</strain>
    </source>
</reference>
<dbReference type="AlphaFoldDB" id="A0A3N4PLJ9"/>
<organism evidence="1 2">
    <name type="scientific">Chitinophaga lutea</name>
    <dbReference type="NCBI Taxonomy" id="2488634"/>
    <lineage>
        <taxon>Bacteria</taxon>
        <taxon>Pseudomonadati</taxon>
        <taxon>Bacteroidota</taxon>
        <taxon>Chitinophagia</taxon>
        <taxon>Chitinophagales</taxon>
        <taxon>Chitinophagaceae</taxon>
        <taxon>Chitinophaga</taxon>
    </lineage>
</organism>
<proteinExistence type="predicted"/>
<protein>
    <submittedName>
        <fullName evidence="1">Uncharacterized protein</fullName>
    </submittedName>
</protein>